<protein>
    <recommendedName>
        <fullName evidence="3">Flavodoxin</fullName>
    </recommendedName>
</protein>
<evidence type="ECO:0008006" key="3">
    <source>
        <dbReference type="Google" id="ProtNLM"/>
    </source>
</evidence>
<dbReference type="Gene3D" id="3.40.50.360">
    <property type="match status" value="1"/>
</dbReference>
<reference evidence="1" key="1">
    <citation type="journal article" date="2022" name="Arch. Microbiol.">
        <title>Pseudodesulfovibrio sediminis sp. nov., a mesophilic and neutrophilic sulfate-reducing bacterium isolated from sediment of a brackish lake.</title>
        <authorList>
            <person name="Takahashi A."/>
            <person name="Kojima H."/>
            <person name="Watanabe M."/>
            <person name="Fukui M."/>
        </authorList>
    </citation>
    <scope>NUCLEOTIDE SEQUENCE</scope>
    <source>
        <strain evidence="1">SF6</strain>
    </source>
</reference>
<gene>
    <name evidence="1" type="ORF">PSDVSF_13640</name>
</gene>
<sequence length="189" mass="20965">MLNVLNIYASLNGQTRKVSREIERACAEQGCTVTSLDVAGQEHPYDLLAPNLTFIGSGVYTWLPGKPMLQWIDRQLKHAREHELIKPGSPRLPGRFACAYCTYAGPHTGEAEAIPALKYMEQLFDHLGIPVVAEWTIPGAFIPKKMRFMNVLGRLGDISDRPNAHDLSEIREKVRGLVLSLEAAMAGLK</sequence>
<dbReference type="Proteomes" id="UP001053296">
    <property type="component" value="Chromosome"/>
</dbReference>
<proteinExistence type="predicted"/>
<keyword evidence="2" id="KW-1185">Reference proteome</keyword>
<evidence type="ECO:0000313" key="2">
    <source>
        <dbReference type="Proteomes" id="UP001053296"/>
    </source>
</evidence>
<accession>A0ABN6EP28</accession>
<evidence type="ECO:0000313" key="1">
    <source>
        <dbReference type="EMBL" id="BCS88122.1"/>
    </source>
</evidence>
<dbReference type="SUPFAM" id="SSF52218">
    <property type="entry name" value="Flavoproteins"/>
    <property type="match status" value="1"/>
</dbReference>
<dbReference type="InterPro" id="IPR029039">
    <property type="entry name" value="Flavoprotein-like_sf"/>
</dbReference>
<organism evidence="1 2">
    <name type="scientific">Pseudodesulfovibrio sediminis</name>
    <dbReference type="NCBI Taxonomy" id="2810563"/>
    <lineage>
        <taxon>Bacteria</taxon>
        <taxon>Pseudomonadati</taxon>
        <taxon>Thermodesulfobacteriota</taxon>
        <taxon>Desulfovibrionia</taxon>
        <taxon>Desulfovibrionales</taxon>
        <taxon>Desulfovibrionaceae</taxon>
    </lineage>
</organism>
<name>A0ABN6EP28_9BACT</name>
<dbReference type="RefSeq" id="WP_229595483.1">
    <property type="nucleotide sequence ID" value="NZ_AP024485.1"/>
</dbReference>
<dbReference type="EMBL" id="AP024485">
    <property type="protein sequence ID" value="BCS88122.1"/>
    <property type="molecule type" value="Genomic_DNA"/>
</dbReference>